<dbReference type="EMBL" id="CP036339">
    <property type="protein sequence ID" value="QDT74665.1"/>
    <property type="molecule type" value="Genomic_DNA"/>
</dbReference>
<dbReference type="PANTHER" id="PTHR12110">
    <property type="entry name" value="HYDROXYPYRUVATE ISOMERASE"/>
    <property type="match status" value="1"/>
</dbReference>
<dbReference type="OrthoDB" id="179934at2"/>
<dbReference type="InterPro" id="IPR050312">
    <property type="entry name" value="IolE/XylAMocC-like"/>
</dbReference>
<dbReference type="Gene3D" id="3.20.20.150">
    <property type="entry name" value="Divalent-metal-dependent TIM barrel enzymes"/>
    <property type="match status" value="1"/>
</dbReference>
<gene>
    <name evidence="2" type="ORF">I41_38620</name>
</gene>
<dbReference type="Pfam" id="PF01261">
    <property type="entry name" value="AP_endonuc_2"/>
    <property type="match status" value="1"/>
</dbReference>
<protein>
    <submittedName>
        <fullName evidence="2">Xylose isomerase-like TIM barrel</fullName>
    </submittedName>
</protein>
<accession>A0A517U207</accession>
<dbReference type="GO" id="GO:0016853">
    <property type="term" value="F:isomerase activity"/>
    <property type="evidence" value="ECO:0007669"/>
    <property type="project" value="UniProtKB-KW"/>
</dbReference>
<evidence type="ECO:0000313" key="2">
    <source>
        <dbReference type="EMBL" id="QDT74665.1"/>
    </source>
</evidence>
<dbReference type="PANTHER" id="PTHR12110:SF21">
    <property type="entry name" value="XYLOSE ISOMERASE-LIKE TIM BARREL DOMAIN-CONTAINING PROTEIN"/>
    <property type="match status" value="1"/>
</dbReference>
<sequence>MAIHWKLHNAMGPGLVGKVPGTDQSPISLERMLDLTRASTAGDVRFDGVDLSLYAPHVDMDRGDDELNRIVETLQAHGLVCGSVVAPVWSDLGGGSAMGDASERKRFLAAVEKSCRFASRLRERGVRPYGAVRIDSADNPTRWAANPREHTRRIADTFREAGRIADGCGEVLAAEGEICWAGMHSWRHMAELLEAVDRPGLVGFQADLAHTYLYLLGYNAPEHRLLSDGYDADEFWTAYSTMTRALGPWTLDVHIAQSDGTVFGSGSHDKTGRHCRADDPRGKLDVVKCASLWLLDSDGVPRPAIKHICWDGCMISNETLEAAETWDRILQLLVKVVDHASRTAKPD</sequence>
<reference evidence="2 3" key="1">
    <citation type="submission" date="2019-02" db="EMBL/GenBank/DDBJ databases">
        <title>Deep-cultivation of Planctomycetes and their phenomic and genomic characterization uncovers novel biology.</title>
        <authorList>
            <person name="Wiegand S."/>
            <person name="Jogler M."/>
            <person name="Boedeker C."/>
            <person name="Pinto D."/>
            <person name="Vollmers J."/>
            <person name="Rivas-Marin E."/>
            <person name="Kohn T."/>
            <person name="Peeters S.H."/>
            <person name="Heuer A."/>
            <person name="Rast P."/>
            <person name="Oberbeckmann S."/>
            <person name="Bunk B."/>
            <person name="Jeske O."/>
            <person name="Meyerdierks A."/>
            <person name="Storesund J.E."/>
            <person name="Kallscheuer N."/>
            <person name="Luecker S."/>
            <person name="Lage O.M."/>
            <person name="Pohl T."/>
            <person name="Merkel B.J."/>
            <person name="Hornburger P."/>
            <person name="Mueller R.-W."/>
            <person name="Bruemmer F."/>
            <person name="Labrenz M."/>
            <person name="Spormann A.M."/>
            <person name="Op den Camp H."/>
            <person name="Overmann J."/>
            <person name="Amann R."/>
            <person name="Jetten M.S.M."/>
            <person name="Mascher T."/>
            <person name="Medema M.H."/>
            <person name="Devos D.P."/>
            <person name="Kaster A.-K."/>
            <person name="Ovreas L."/>
            <person name="Rohde M."/>
            <person name="Galperin M.Y."/>
            <person name="Jogler C."/>
        </authorList>
    </citation>
    <scope>NUCLEOTIDE SEQUENCE [LARGE SCALE GENOMIC DNA]</scope>
    <source>
        <strain evidence="2 3">I41</strain>
    </source>
</reference>
<proteinExistence type="predicted"/>
<dbReference type="Proteomes" id="UP000317909">
    <property type="component" value="Chromosome"/>
</dbReference>
<dbReference type="InterPro" id="IPR036237">
    <property type="entry name" value="Xyl_isomerase-like_sf"/>
</dbReference>
<name>A0A517U207_9BACT</name>
<keyword evidence="3" id="KW-1185">Reference proteome</keyword>
<dbReference type="RefSeq" id="WP_145434411.1">
    <property type="nucleotide sequence ID" value="NZ_CP036339.1"/>
</dbReference>
<dbReference type="SUPFAM" id="SSF51658">
    <property type="entry name" value="Xylose isomerase-like"/>
    <property type="match status" value="1"/>
</dbReference>
<dbReference type="KEGG" id="llh:I41_38620"/>
<organism evidence="2 3">
    <name type="scientific">Lacipirellula limnantheis</name>
    <dbReference type="NCBI Taxonomy" id="2528024"/>
    <lineage>
        <taxon>Bacteria</taxon>
        <taxon>Pseudomonadati</taxon>
        <taxon>Planctomycetota</taxon>
        <taxon>Planctomycetia</taxon>
        <taxon>Pirellulales</taxon>
        <taxon>Lacipirellulaceae</taxon>
        <taxon>Lacipirellula</taxon>
    </lineage>
</organism>
<feature type="domain" description="Xylose isomerase-like TIM barrel" evidence="1">
    <location>
        <begin position="38"/>
        <end position="261"/>
    </location>
</feature>
<dbReference type="InterPro" id="IPR013022">
    <property type="entry name" value="Xyl_isomerase-like_TIM-brl"/>
</dbReference>
<keyword evidence="2" id="KW-0413">Isomerase</keyword>
<evidence type="ECO:0000313" key="3">
    <source>
        <dbReference type="Proteomes" id="UP000317909"/>
    </source>
</evidence>
<evidence type="ECO:0000259" key="1">
    <source>
        <dbReference type="Pfam" id="PF01261"/>
    </source>
</evidence>
<dbReference type="AlphaFoldDB" id="A0A517U207"/>